<dbReference type="GO" id="GO:0033612">
    <property type="term" value="F:receptor serine/threonine kinase binding"/>
    <property type="evidence" value="ECO:0007669"/>
    <property type="project" value="InterPro"/>
</dbReference>
<dbReference type="EMBL" id="NKQK01000026">
    <property type="protein sequence ID" value="PSR89697.1"/>
    <property type="molecule type" value="Genomic_DNA"/>
</dbReference>
<organism evidence="3 4">
    <name type="scientific">Actinidia chinensis var. chinensis</name>
    <name type="common">Chinese soft-hair kiwi</name>
    <dbReference type="NCBI Taxonomy" id="1590841"/>
    <lineage>
        <taxon>Eukaryota</taxon>
        <taxon>Viridiplantae</taxon>
        <taxon>Streptophyta</taxon>
        <taxon>Embryophyta</taxon>
        <taxon>Tracheophyta</taxon>
        <taxon>Spermatophyta</taxon>
        <taxon>Magnoliopsida</taxon>
        <taxon>eudicotyledons</taxon>
        <taxon>Gunneridae</taxon>
        <taxon>Pentapetalae</taxon>
        <taxon>asterids</taxon>
        <taxon>Ericales</taxon>
        <taxon>Actinidiaceae</taxon>
        <taxon>Actinidia</taxon>
    </lineage>
</organism>
<gene>
    <name evidence="3" type="ORF">CEY00_Acc29903</name>
</gene>
<evidence type="ECO:0000256" key="1">
    <source>
        <dbReference type="SAM" id="MobiDB-lite"/>
    </source>
</evidence>
<keyword evidence="4" id="KW-1185">Reference proteome</keyword>
<feature type="compositionally biased region" description="Basic and acidic residues" evidence="1">
    <location>
        <begin position="88"/>
        <end position="98"/>
    </location>
</feature>
<dbReference type="InParanoid" id="A0A2R6PE63"/>
<dbReference type="GO" id="GO:0048046">
    <property type="term" value="C:apoplast"/>
    <property type="evidence" value="ECO:0007669"/>
    <property type="project" value="TreeGrafter"/>
</dbReference>
<sequence length="109" mass="11939">MDIDLLWSLGGWFLIFPDICMATLKTLSPTSQITAKSHLFLIFLSLLFIFLVLVHSADSSTPSTTTTATATMDLNPKRTQSSRPSSSTRREFGAKAHEVPSGPNPISNR</sequence>
<dbReference type="Proteomes" id="UP000241394">
    <property type="component" value="Chromosome LG26"/>
</dbReference>
<reference evidence="4" key="2">
    <citation type="journal article" date="2018" name="BMC Genomics">
        <title>A manually annotated Actinidia chinensis var. chinensis (kiwifruit) genome highlights the challenges associated with draft genomes and gene prediction in plants.</title>
        <authorList>
            <person name="Pilkington S.M."/>
            <person name="Crowhurst R."/>
            <person name="Hilario E."/>
            <person name="Nardozza S."/>
            <person name="Fraser L."/>
            <person name="Peng Y."/>
            <person name="Gunaseelan K."/>
            <person name="Simpson R."/>
            <person name="Tahir J."/>
            <person name="Deroles S.C."/>
            <person name="Templeton K."/>
            <person name="Luo Z."/>
            <person name="Davy M."/>
            <person name="Cheng C."/>
            <person name="McNeilage M."/>
            <person name="Scaglione D."/>
            <person name="Liu Y."/>
            <person name="Zhang Q."/>
            <person name="Datson P."/>
            <person name="De Silva N."/>
            <person name="Gardiner S.E."/>
            <person name="Bassett H."/>
            <person name="Chagne D."/>
            <person name="McCallum J."/>
            <person name="Dzierzon H."/>
            <person name="Deng C."/>
            <person name="Wang Y.Y."/>
            <person name="Barron L."/>
            <person name="Manako K."/>
            <person name="Bowen J."/>
            <person name="Foster T.M."/>
            <person name="Erridge Z.A."/>
            <person name="Tiffin H."/>
            <person name="Waite C.N."/>
            <person name="Davies K.M."/>
            <person name="Grierson E.P."/>
            <person name="Laing W.A."/>
            <person name="Kirk R."/>
            <person name="Chen X."/>
            <person name="Wood M."/>
            <person name="Montefiori M."/>
            <person name="Brummell D.A."/>
            <person name="Schwinn K.E."/>
            <person name="Catanach A."/>
            <person name="Fullerton C."/>
            <person name="Li D."/>
            <person name="Meiyalaghan S."/>
            <person name="Nieuwenhuizen N."/>
            <person name="Read N."/>
            <person name="Prakash R."/>
            <person name="Hunter D."/>
            <person name="Zhang H."/>
            <person name="McKenzie M."/>
            <person name="Knabel M."/>
            <person name="Harris A."/>
            <person name="Allan A.C."/>
            <person name="Gleave A."/>
            <person name="Chen A."/>
            <person name="Janssen B.J."/>
            <person name="Plunkett B."/>
            <person name="Ampomah-Dwamena C."/>
            <person name="Voogd C."/>
            <person name="Leif D."/>
            <person name="Lafferty D."/>
            <person name="Souleyre E.J.F."/>
            <person name="Varkonyi-Gasic E."/>
            <person name="Gambi F."/>
            <person name="Hanley J."/>
            <person name="Yao J.L."/>
            <person name="Cheung J."/>
            <person name="David K.M."/>
            <person name="Warren B."/>
            <person name="Marsh K."/>
            <person name="Snowden K.C."/>
            <person name="Lin-Wang K."/>
            <person name="Brian L."/>
            <person name="Martinez-Sanchez M."/>
            <person name="Wang M."/>
            <person name="Ileperuma N."/>
            <person name="Macnee N."/>
            <person name="Campin R."/>
            <person name="McAtee P."/>
            <person name="Drummond R.S.M."/>
            <person name="Espley R.V."/>
            <person name="Ireland H.S."/>
            <person name="Wu R."/>
            <person name="Atkinson R.G."/>
            <person name="Karunairetnam S."/>
            <person name="Bulley S."/>
            <person name="Chunkath S."/>
            <person name="Hanley Z."/>
            <person name="Storey R."/>
            <person name="Thrimawithana A.H."/>
            <person name="Thomson S."/>
            <person name="David C."/>
            <person name="Testolin R."/>
            <person name="Huang H."/>
            <person name="Hellens R.P."/>
            <person name="Schaffer R.J."/>
        </authorList>
    </citation>
    <scope>NUCLEOTIDE SEQUENCE [LARGE SCALE GENOMIC DNA]</scope>
    <source>
        <strain evidence="4">cv. Red5</strain>
    </source>
</reference>
<accession>A0A2R6PE63</accession>
<feature type="transmembrane region" description="Helical" evidence="2">
    <location>
        <begin position="39"/>
        <end position="57"/>
    </location>
</feature>
<dbReference type="OrthoDB" id="759183at2759"/>
<evidence type="ECO:0000256" key="2">
    <source>
        <dbReference type="SAM" id="Phobius"/>
    </source>
</evidence>
<dbReference type="InterPro" id="IPR037495">
    <property type="entry name" value="CLE41/42/44"/>
</dbReference>
<feature type="transmembrane region" description="Helical" evidence="2">
    <location>
        <begin position="6"/>
        <end position="27"/>
    </location>
</feature>
<feature type="region of interest" description="Disordered" evidence="1">
    <location>
        <begin position="58"/>
        <end position="109"/>
    </location>
</feature>
<keyword evidence="2" id="KW-0472">Membrane</keyword>
<dbReference type="GO" id="GO:0010089">
    <property type="term" value="P:xylem development"/>
    <property type="evidence" value="ECO:0007669"/>
    <property type="project" value="InterPro"/>
</dbReference>
<feature type="compositionally biased region" description="Low complexity" evidence="1">
    <location>
        <begin position="78"/>
        <end position="87"/>
    </location>
</feature>
<comment type="caution">
    <text evidence="3">The sequence shown here is derived from an EMBL/GenBank/DDBJ whole genome shotgun (WGS) entry which is preliminary data.</text>
</comment>
<keyword evidence="2" id="KW-1133">Transmembrane helix</keyword>
<dbReference type="OMA" id="MASWEST"/>
<dbReference type="Gramene" id="PSR89697">
    <property type="protein sequence ID" value="PSR89697"/>
    <property type="gene ID" value="CEY00_Acc29903"/>
</dbReference>
<dbReference type="PANTHER" id="PTHR35301:SF1">
    <property type="entry name" value="CLAVATA3_ESR (CLE)-RELATED PROTEIN 41-RELATED"/>
    <property type="match status" value="1"/>
</dbReference>
<evidence type="ECO:0000313" key="4">
    <source>
        <dbReference type="Proteomes" id="UP000241394"/>
    </source>
</evidence>
<dbReference type="AlphaFoldDB" id="A0A2R6PE63"/>
<feature type="compositionally biased region" description="Low complexity" evidence="1">
    <location>
        <begin position="58"/>
        <end position="71"/>
    </location>
</feature>
<evidence type="ECO:0000313" key="3">
    <source>
        <dbReference type="EMBL" id="PSR89697.1"/>
    </source>
</evidence>
<protein>
    <submittedName>
        <fullName evidence="3">TDIFp like</fullName>
    </submittedName>
</protein>
<name>A0A2R6PE63_ACTCC</name>
<dbReference type="PANTHER" id="PTHR35301">
    <property type="entry name" value="CLAVATA3/ESR (CLE)-RELATED PROTEIN 41-RELATED"/>
    <property type="match status" value="1"/>
</dbReference>
<proteinExistence type="predicted"/>
<reference evidence="3 4" key="1">
    <citation type="submission" date="2017-07" db="EMBL/GenBank/DDBJ databases">
        <title>An improved, manually edited Actinidia chinensis var. chinensis (kiwifruit) genome highlights the challenges associated with draft genomes and gene prediction in plants.</title>
        <authorList>
            <person name="Pilkington S."/>
            <person name="Crowhurst R."/>
            <person name="Hilario E."/>
            <person name="Nardozza S."/>
            <person name="Fraser L."/>
            <person name="Peng Y."/>
            <person name="Gunaseelan K."/>
            <person name="Simpson R."/>
            <person name="Tahir J."/>
            <person name="Deroles S."/>
            <person name="Templeton K."/>
            <person name="Luo Z."/>
            <person name="Davy M."/>
            <person name="Cheng C."/>
            <person name="Mcneilage M."/>
            <person name="Scaglione D."/>
            <person name="Liu Y."/>
            <person name="Zhang Q."/>
            <person name="Datson P."/>
            <person name="De Silva N."/>
            <person name="Gardiner S."/>
            <person name="Bassett H."/>
            <person name="Chagne D."/>
            <person name="Mccallum J."/>
            <person name="Dzierzon H."/>
            <person name="Deng C."/>
            <person name="Wang Y.-Y."/>
            <person name="Barron N."/>
            <person name="Manako K."/>
            <person name="Bowen J."/>
            <person name="Foster T."/>
            <person name="Erridge Z."/>
            <person name="Tiffin H."/>
            <person name="Waite C."/>
            <person name="Davies K."/>
            <person name="Grierson E."/>
            <person name="Laing W."/>
            <person name="Kirk R."/>
            <person name="Chen X."/>
            <person name="Wood M."/>
            <person name="Montefiori M."/>
            <person name="Brummell D."/>
            <person name="Schwinn K."/>
            <person name="Catanach A."/>
            <person name="Fullerton C."/>
            <person name="Li D."/>
            <person name="Meiyalaghan S."/>
            <person name="Nieuwenhuizen N."/>
            <person name="Read N."/>
            <person name="Prakash R."/>
            <person name="Hunter D."/>
            <person name="Zhang H."/>
            <person name="Mckenzie M."/>
            <person name="Knabel M."/>
            <person name="Harris A."/>
            <person name="Allan A."/>
            <person name="Chen A."/>
            <person name="Janssen B."/>
            <person name="Plunkett B."/>
            <person name="Dwamena C."/>
            <person name="Voogd C."/>
            <person name="Leif D."/>
            <person name="Lafferty D."/>
            <person name="Souleyre E."/>
            <person name="Varkonyi-Gasic E."/>
            <person name="Gambi F."/>
            <person name="Hanley J."/>
            <person name="Yao J.-L."/>
            <person name="Cheung J."/>
            <person name="David K."/>
            <person name="Warren B."/>
            <person name="Marsh K."/>
            <person name="Snowden K."/>
            <person name="Lin-Wang K."/>
            <person name="Brian L."/>
            <person name="Martinez-Sanchez M."/>
            <person name="Wang M."/>
            <person name="Ileperuma N."/>
            <person name="Macnee N."/>
            <person name="Campin R."/>
            <person name="Mcatee P."/>
            <person name="Drummond R."/>
            <person name="Espley R."/>
            <person name="Ireland H."/>
            <person name="Wu R."/>
            <person name="Atkinson R."/>
            <person name="Karunairetnam S."/>
            <person name="Bulley S."/>
            <person name="Chunkath S."/>
            <person name="Hanley Z."/>
            <person name="Storey R."/>
            <person name="Thrimawithana A."/>
            <person name="Thomson S."/>
            <person name="David C."/>
            <person name="Testolin R."/>
        </authorList>
    </citation>
    <scope>NUCLEOTIDE SEQUENCE [LARGE SCALE GENOMIC DNA]</scope>
    <source>
        <strain evidence="4">cv. Red5</strain>
        <tissue evidence="3">Young leaf</tissue>
    </source>
</reference>
<keyword evidence="2" id="KW-0812">Transmembrane</keyword>